<dbReference type="EMBL" id="JBFNXX010000003">
    <property type="protein sequence ID" value="MEW9919101.1"/>
    <property type="molecule type" value="Genomic_DNA"/>
</dbReference>
<feature type="transmembrane region" description="Helical" evidence="2">
    <location>
        <begin position="20"/>
        <end position="41"/>
    </location>
</feature>
<organism evidence="3 4">
    <name type="scientific">Sulfitobacter sediminis</name>
    <dbReference type="NCBI Taxonomy" id="3234186"/>
    <lineage>
        <taxon>Bacteria</taxon>
        <taxon>Pseudomonadati</taxon>
        <taxon>Pseudomonadota</taxon>
        <taxon>Alphaproteobacteria</taxon>
        <taxon>Rhodobacterales</taxon>
        <taxon>Roseobacteraceae</taxon>
        <taxon>Sulfitobacter</taxon>
    </lineage>
</organism>
<keyword evidence="2" id="KW-1133">Transmembrane helix</keyword>
<keyword evidence="2" id="KW-0472">Membrane</keyword>
<gene>
    <name evidence="3" type="ORF">AB2B41_05780</name>
</gene>
<comment type="caution">
    <text evidence="3">The sequence shown here is derived from an EMBL/GenBank/DDBJ whole genome shotgun (WGS) entry which is preliminary data.</text>
</comment>
<evidence type="ECO:0000256" key="1">
    <source>
        <dbReference type="SAM" id="MobiDB-lite"/>
    </source>
</evidence>
<keyword evidence="2" id="KW-0812">Transmembrane</keyword>
<feature type="region of interest" description="Disordered" evidence="1">
    <location>
        <begin position="55"/>
        <end position="82"/>
    </location>
</feature>
<evidence type="ECO:0000313" key="4">
    <source>
        <dbReference type="Proteomes" id="UP001556098"/>
    </source>
</evidence>
<sequence length="82" mass="8752">MSAPDTNVERQEDTHKPALLGIRGALIFGFAMILLMVIFTFSRGEDPSAETLIGSEAERVEGERPGAGVAIDTYAPGTNETN</sequence>
<evidence type="ECO:0000313" key="3">
    <source>
        <dbReference type="EMBL" id="MEW9919101.1"/>
    </source>
</evidence>
<keyword evidence="4" id="KW-1185">Reference proteome</keyword>
<protein>
    <submittedName>
        <fullName evidence="3">Uncharacterized protein</fullName>
    </submittedName>
</protein>
<dbReference type="RefSeq" id="WP_367876801.1">
    <property type="nucleotide sequence ID" value="NZ_JBFNXX010000003.1"/>
</dbReference>
<reference evidence="3 4" key="1">
    <citation type="submission" date="2024-07" db="EMBL/GenBank/DDBJ databases">
        <title>Marimonas sp.nov., isolated from tidal-flat sediment.</title>
        <authorList>
            <person name="Jayan J.N."/>
            <person name="Lee S.S."/>
        </authorList>
    </citation>
    <scope>NUCLEOTIDE SEQUENCE [LARGE SCALE GENOMIC DNA]</scope>
    <source>
        <strain evidence="3 4">MJW-29</strain>
    </source>
</reference>
<name>A0ABV3RJG9_9RHOB</name>
<proteinExistence type="predicted"/>
<accession>A0ABV3RJG9</accession>
<dbReference type="Proteomes" id="UP001556098">
    <property type="component" value="Unassembled WGS sequence"/>
</dbReference>
<evidence type="ECO:0000256" key="2">
    <source>
        <dbReference type="SAM" id="Phobius"/>
    </source>
</evidence>